<organism evidence="1 2">
    <name type="scientific">Neptunitalea lumnitzerae</name>
    <dbReference type="NCBI Taxonomy" id="2965509"/>
    <lineage>
        <taxon>Bacteria</taxon>
        <taxon>Pseudomonadati</taxon>
        <taxon>Bacteroidota</taxon>
        <taxon>Flavobacteriia</taxon>
        <taxon>Flavobacteriales</taxon>
        <taxon>Flavobacteriaceae</taxon>
        <taxon>Neptunitalea</taxon>
    </lineage>
</organism>
<name>A0ABQ5MEP1_9FLAO</name>
<protein>
    <recommendedName>
        <fullName evidence="3">DUF4412 domain-containing protein</fullName>
    </recommendedName>
</protein>
<gene>
    <name evidence="1" type="ORF">Y10_02160</name>
</gene>
<sequence length="226" mass="26034">MLAQNFEGSLSYSVDFELTPKMKEKGMTKEIVMEIMSKDGGFSKVINYWYKKDNYLLEVPNTGSKSIYIGEKNTLYSFTKENPNTIIATDVTINLDNQMYGNKPTVSVEDTDEVILGKKCKRVTISWSNGTTEYYFSPGFLPMDAKLYKDFNHNMWNAYLEKSNALPLRIVKKGSNDYLTFIMNLQNIDETRVSKKEFDLPEMVIDELNSDFMPANQKAYTKISKK</sequence>
<dbReference type="EMBL" id="BRVO01000001">
    <property type="protein sequence ID" value="GLB47848.1"/>
    <property type="molecule type" value="Genomic_DNA"/>
</dbReference>
<accession>A0ABQ5MEP1</accession>
<evidence type="ECO:0000313" key="2">
    <source>
        <dbReference type="Proteomes" id="UP001143543"/>
    </source>
</evidence>
<reference evidence="1" key="1">
    <citation type="submission" date="2022-07" db="EMBL/GenBank/DDBJ databases">
        <title>Taxonomy of Novel Oxalotrophic and Methylotrophic Bacteria.</title>
        <authorList>
            <person name="Sahin N."/>
            <person name="Tani A."/>
        </authorList>
    </citation>
    <scope>NUCLEOTIDE SEQUENCE</scope>
    <source>
        <strain evidence="1">Y10</strain>
    </source>
</reference>
<comment type="caution">
    <text evidence="1">The sequence shown here is derived from an EMBL/GenBank/DDBJ whole genome shotgun (WGS) entry which is preliminary data.</text>
</comment>
<proteinExistence type="predicted"/>
<evidence type="ECO:0000313" key="1">
    <source>
        <dbReference type="EMBL" id="GLB47848.1"/>
    </source>
</evidence>
<dbReference type="Proteomes" id="UP001143543">
    <property type="component" value="Unassembled WGS sequence"/>
</dbReference>
<keyword evidence="2" id="KW-1185">Reference proteome</keyword>
<evidence type="ECO:0008006" key="3">
    <source>
        <dbReference type="Google" id="ProtNLM"/>
    </source>
</evidence>